<keyword evidence="1" id="KW-0812">Transmembrane</keyword>
<name>A0ABU1WTR1_9BURK</name>
<keyword evidence="1" id="KW-0472">Membrane</keyword>
<dbReference type="Gene3D" id="3.40.50.1820">
    <property type="entry name" value="alpha/beta hydrolase"/>
    <property type="match status" value="1"/>
</dbReference>
<dbReference type="Proteomes" id="UP001265700">
    <property type="component" value="Unassembled WGS sequence"/>
</dbReference>
<feature type="transmembrane region" description="Helical" evidence="1">
    <location>
        <begin position="114"/>
        <end position="131"/>
    </location>
</feature>
<evidence type="ECO:0000256" key="1">
    <source>
        <dbReference type="SAM" id="Phobius"/>
    </source>
</evidence>
<dbReference type="InterPro" id="IPR029058">
    <property type="entry name" value="AB_hydrolase_fold"/>
</dbReference>
<dbReference type="SUPFAM" id="SSF53474">
    <property type="entry name" value="alpha/beta-Hydrolases"/>
    <property type="match status" value="1"/>
</dbReference>
<accession>A0ABU1WTR1</accession>
<comment type="caution">
    <text evidence="2">The sequence shown here is derived from an EMBL/GenBank/DDBJ whole genome shotgun (WGS) entry which is preliminary data.</text>
</comment>
<organism evidence="2 3">
    <name type="scientific">Hydrogenophaga palleronii</name>
    <dbReference type="NCBI Taxonomy" id="65655"/>
    <lineage>
        <taxon>Bacteria</taxon>
        <taxon>Pseudomonadati</taxon>
        <taxon>Pseudomonadota</taxon>
        <taxon>Betaproteobacteria</taxon>
        <taxon>Burkholderiales</taxon>
        <taxon>Comamonadaceae</taxon>
        <taxon>Hydrogenophaga</taxon>
    </lineage>
</organism>
<keyword evidence="1" id="KW-1133">Transmembrane helix</keyword>
<dbReference type="EMBL" id="JAVDWU010000011">
    <property type="protein sequence ID" value="MDR7152422.1"/>
    <property type="molecule type" value="Genomic_DNA"/>
</dbReference>
<evidence type="ECO:0000313" key="2">
    <source>
        <dbReference type="EMBL" id="MDR7152422.1"/>
    </source>
</evidence>
<dbReference type="RefSeq" id="WP_310321111.1">
    <property type="nucleotide sequence ID" value="NZ_JAVDWU010000011.1"/>
</dbReference>
<gene>
    <name evidence="2" type="ORF">J2W49_004398</name>
</gene>
<sequence length="244" mass="26867">MRTSDFAIQAFVPRRPGATAQLHVYIEGDGLAWRDRQTPSFAPTPADPVGLRLAMADAGASAVYLARPCQYTLGTDFRNCHPRYWTSHRFAPELVAAMDQALDQLQKRQGARRLVLVGYSGGAAIAALLAVRRHDVVGLVTMAGVLDVQAWTRSQRLSALSGSLDPRDIAPRLAGLPQWHFVGGRDRTVPPTLIDGFLQAQRPLTAASSAGINIHREKDFDHHCCWVQAWPEWSRAFAPATDRH</sequence>
<protein>
    <submittedName>
        <fullName evidence="2">Pimeloyl-ACP methyl ester carboxylesterase</fullName>
    </submittedName>
</protein>
<keyword evidence="3" id="KW-1185">Reference proteome</keyword>
<evidence type="ECO:0000313" key="3">
    <source>
        <dbReference type="Proteomes" id="UP001265700"/>
    </source>
</evidence>
<reference evidence="2 3" key="1">
    <citation type="submission" date="2023-07" db="EMBL/GenBank/DDBJ databases">
        <title>Sorghum-associated microbial communities from plants grown in Nebraska, USA.</title>
        <authorList>
            <person name="Schachtman D."/>
        </authorList>
    </citation>
    <scope>NUCLEOTIDE SEQUENCE [LARGE SCALE GENOMIC DNA]</scope>
    <source>
        <strain evidence="2 3">4249</strain>
    </source>
</reference>
<proteinExistence type="predicted"/>